<evidence type="ECO:0000313" key="4">
    <source>
        <dbReference type="Proteomes" id="UP000078340"/>
    </source>
</evidence>
<dbReference type="FunFam" id="1.10.10.10:FF:000087">
    <property type="entry name" value="Transcriptional adapter 2"/>
    <property type="match status" value="1"/>
</dbReference>
<gene>
    <name evidence="3" type="ORF">VFPFJ_11440</name>
</gene>
<proteinExistence type="predicted"/>
<organism evidence="3 4">
    <name type="scientific">Purpureocillium lilacinum</name>
    <name type="common">Paecilomyces lilacinus</name>
    <dbReference type="NCBI Taxonomy" id="33203"/>
    <lineage>
        <taxon>Eukaryota</taxon>
        <taxon>Fungi</taxon>
        <taxon>Dikarya</taxon>
        <taxon>Ascomycota</taxon>
        <taxon>Pezizomycotina</taxon>
        <taxon>Sordariomycetes</taxon>
        <taxon>Hypocreomycetidae</taxon>
        <taxon>Hypocreales</taxon>
        <taxon>Ophiocordycipitaceae</taxon>
        <taxon>Purpureocillium</taxon>
    </lineage>
</organism>
<dbReference type="AlphaFoldDB" id="A0A179F8F3"/>
<name>A0A179F8F3_PURLI</name>
<dbReference type="Gene3D" id="1.10.10.10">
    <property type="entry name" value="Winged helix-like DNA-binding domain superfamily/Winged helix DNA-binding domain"/>
    <property type="match status" value="1"/>
</dbReference>
<reference evidence="3 4" key="1">
    <citation type="submission" date="2016-02" db="EMBL/GenBank/DDBJ databases">
        <title>Biosynthesis of antibiotic leucinostatins and their inhibition on Phytophthora in bio-control Purpureocillium lilacinum.</title>
        <authorList>
            <person name="Wang G."/>
            <person name="Liu Z."/>
            <person name="Lin R."/>
            <person name="Li E."/>
            <person name="Mao Z."/>
            <person name="Ling J."/>
            <person name="Yin W."/>
            <person name="Xie B."/>
        </authorList>
    </citation>
    <scope>NUCLEOTIDE SEQUENCE [LARGE SCALE GENOMIC DNA]</scope>
    <source>
        <strain evidence="3">PLFJ-1</strain>
    </source>
</reference>
<comment type="caution">
    <text evidence="3">The sequence shown here is derived from an EMBL/GenBank/DDBJ whole genome shotgun (WGS) entry which is preliminary data.</text>
</comment>
<dbReference type="GO" id="GO:0010468">
    <property type="term" value="P:regulation of gene expression"/>
    <property type="evidence" value="ECO:0007669"/>
    <property type="project" value="UniProtKB-ARBA"/>
</dbReference>
<evidence type="ECO:0000259" key="2">
    <source>
        <dbReference type="Pfam" id="PF04433"/>
    </source>
</evidence>
<evidence type="ECO:0000313" key="3">
    <source>
        <dbReference type="EMBL" id="OAQ61379.1"/>
    </source>
</evidence>
<feature type="region of interest" description="Disordered" evidence="1">
    <location>
        <begin position="40"/>
        <end position="60"/>
    </location>
</feature>
<dbReference type="STRING" id="33203.A0A179F8F3"/>
<accession>A0A179F8F3</accession>
<dbReference type="InterPro" id="IPR009057">
    <property type="entry name" value="Homeodomain-like_sf"/>
</dbReference>
<dbReference type="Pfam" id="PF04433">
    <property type="entry name" value="SWIRM"/>
    <property type="match status" value="1"/>
</dbReference>
<protein>
    <submittedName>
        <fullName evidence="3">SWIRM domain-containing protein</fullName>
    </submittedName>
</protein>
<dbReference type="SUPFAM" id="SSF46689">
    <property type="entry name" value="Homeodomain-like"/>
    <property type="match status" value="1"/>
</dbReference>
<dbReference type="Proteomes" id="UP000078340">
    <property type="component" value="Unassembled WGS sequence"/>
</dbReference>
<feature type="domain" description="SWIRM" evidence="2">
    <location>
        <begin position="286"/>
        <end position="337"/>
    </location>
</feature>
<dbReference type="InterPro" id="IPR007526">
    <property type="entry name" value="SWIRM"/>
</dbReference>
<dbReference type="EMBL" id="LSBI01000035">
    <property type="protein sequence ID" value="OAQ61379.1"/>
    <property type="molecule type" value="Genomic_DNA"/>
</dbReference>
<sequence>MVDSSILKAIGPALYFSRSSAVTTRRQRALTDHHNLLPPQLRDKELAGDSRTTGTTARPAPVMDASERKGKNYVQLCESSRGLRSRASCREQTIAVGASMSKAASAQSMHDPIHTGKDLNCWHSLNANINAQSGKGTSVLVASVDHGCAVRFHSRIMKLFTADRKGWLRRNRALLESDRRARPKRYQVMAKSNMADCKKQGVVVHENRVREDAGQVQAPTGFAICSCDRGSKAEPCQVVQASRDDKDFTALPDYSPSLNTLSRRTNCLKVDWDGRPLDLGDDPYAYLLHPEEVTLASTLRLDCATYLTSKRHIFQRRLVCLRIGKEFRKTDAQKACGGLVRRVIHAPIPVNRLALSNCFGSVRCETCWDPQWHCIFYCRPPLPPGVALPQTKGQHTLSDDEGAQIIVHQVGDSGRVLVLWSVIPLHRRVGRRVRLSCGRGSGHSGGRSSLWAVATLRSWHARPVALSIAVEFDVGRLGSVVVLRQNRTEGCISIRAVRCGHEQATFGRFAAVAFKIACDDVWDQLATIMLTLYTKWDGYMLTRSVSTDGETPLPGDPRAITSGSLAAFNMQPAELGHTMGAPLRQHERHRKQVLDKTAQQARVTDEIPLEDKPCCSKAAFEHPRLRKCPYDLSTVDWEKAILLGGGLDGYVWTVYFGTNGPFALKVVSLLCYLGSRETLALLMARVPNAAIVQLLITAVQQATATGPIIIKNNPSSNRDAQANLLAFFDKQRQIRQSQQTTLNERDTIISTAPPMTQCYGSLKFDGQAFRKMPHPVRPPTQRYTSLYAGFNRHELLWNSLRIRRRGSNNQELVEEVDLVFYRAGFGYTLSPDRRNWRGSRLVDHSEYVHPQGFGTDRGAQHRFWCDF</sequence>
<evidence type="ECO:0000256" key="1">
    <source>
        <dbReference type="SAM" id="MobiDB-lite"/>
    </source>
</evidence>
<dbReference type="InterPro" id="IPR036388">
    <property type="entry name" value="WH-like_DNA-bd_sf"/>
</dbReference>